<dbReference type="Gene3D" id="3.60.15.10">
    <property type="entry name" value="Ribonuclease Z/Hydroxyacylglutathione hydrolase-like"/>
    <property type="match status" value="1"/>
</dbReference>
<dbReference type="InterPro" id="IPR004797">
    <property type="entry name" value="Competence_ComEC/Rec2"/>
</dbReference>
<dbReference type="InterPro" id="IPR052159">
    <property type="entry name" value="Competence_DNA_uptake"/>
</dbReference>
<dbReference type="RefSeq" id="WP_085813443.1">
    <property type="nucleotide sequence ID" value="NZ_BDQG01000001.1"/>
</dbReference>
<evidence type="ECO:0000313" key="8">
    <source>
        <dbReference type="EMBL" id="GAW67156.1"/>
    </source>
</evidence>
<reference evidence="8 9" key="1">
    <citation type="submission" date="2017-04" db="EMBL/GenBank/DDBJ databases">
        <authorList>
            <consortium name="Geobacter pelophilus Genome Sequencing"/>
            <person name="Aoyagi T."/>
            <person name="Koike H."/>
            <person name="Hori T."/>
        </authorList>
    </citation>
    <scope>NUCLEOTIDE SEQUENCE [LARGE SCALE GENOMIC DNA]</scope>
    <source>
        <strain evidence="8 9">Drf2</strain>
    </source>
</reference>
<dbReference type="InterPro" id="IPR025405">
    <property type="entry name" value="DUF4131"/>
</dbReference>
<feature type="transmembrane region" description="Helical" evidence="6">
    <location>
        <begin position="339"/>
        <end position="360"/>
    </location>
</feature>
<keyword evidence="9" id="KW-1185">Reference proteome</keyword>
<comment type="subcellular location">
    <subcellularLocation>
        <location evidence="1">Cell membrane</location>
        <topology evidence="1">Multi-pass membrane protein</topology>
    </subcellularLocation>
</comment>
<feature type="transmembrane region" description="Helical" evidence="6">
    <location>
        <begin position="396"/>
        <end position="418"/>
    </location>
</feature>
<dbReference type="Pfam" id="PF03772">
    <property type="entry name" value="Competence"/>
    <property type="match status" value="1"/>
</dbReference>
<dbReference type="SUPFAM" id="SSF56281">
    <property type="entry name" value="Metallo-hydrolase/oxidoreductase"/>
    <property type="match status" value="1"/>
</dbReference>
<reference evidence="9" key="2">
    <citation type="submission" date="2017-05" db="EMBL/GenBank/DDBJ databases">
        <title>Draft genome sequence of Geobacter pelophilus, a iron(III)-reducing bacteria.</title>
        <authorList>
            <person name="Aoyagi T."/>
            <person name="Koike H."/>
            <person name="Morita T."/>
            <person name="Sato Y."/>
            <person name="Habe H."/>
            <person name="Hori T."/>
        </authorList>
    </citation>
    <scope>NUCLEOTIDE SEQUENCE [LARGE SCALE GENOMIC DNA]</scope>
    <source>
        <strain evidence="9">Drf2</strain>
    </source>
</reference>
<evidence type="ECO:0000256" key="3">
    <source>
        <dbReference type="ARBA" id="ARBA00022692"/>
    </source>
</evidence>
<keyword evidence="5 6" id="KW-0472">Membrane</keyword>
<dbReference type="NCBIfam" id="TIGR00360">
    <property type="entry name" value="ComEC_N-term"/>
    <property type="match status" value="1"/>
</dbReference>
<proteinExistence type="predicted"/>
<feature type="transmembrane region" description="Helical" evidence="6">
    <location>
        <begin position="12"/>
        <end position="30"/>
    </location>
</feature>
<evidence type="ECO:0000256" key="1">
    <source>
        <dbReference type="ARBA" id="ARBA00004651"/>
    </source>
</evidence>
<evidence type="ECO:0000256" key="5">
    <source>
        <dbReference type="ARBA" id="ARBA00023136"/>
    </source>
</evidence>
<dbReference type="PANTHER" id="PTHR30619">
    <property type="entry name" value="DNA INTERNALIZATION/COMPETENCE PROTEIN COMEC/REC2"/>
    <property type="match status" value="1"/>
</dbReference>
<dbReference type="InterPro" id="IPR036866">
    <property type="entry name" value="RibonucZ/Hydroxyglut_hydro"/>
</dbReference>
<feature type="transmembrane region" description="Helical" evidence="6">
    <location>
        <begin position="231"/>
        <end position="254"/>
    </location>
</feature>
<evidence type="ECO:0000256" key="4">
    <source>
        <dbReference type="ARBA" id="ARBA00022989"/>
    </source>
</evidence>
<dbReference type="InterPro" id="IPR001279">
    <property type="entry name" value="Metallo-B-lactamas"/>
</dbReference>
<keyword evidence="2" id="KW-1003">Cell membrane</keyword>
<name>A0ABQ0MLW2_9BACT</name>
<dbReference type="Proteomes" id="UP000194153">
    <property type="component" value="Unassembled WGS sequence"/>
</dbReference>
<protein>
    <submittedName>
        <fullName evidence="8">Competence protein ComEC</fullName>
    </submittedName>
</protein>
<keyword evidence="3 6" id="KW-0812">Transmembrane</keyword>
<dbReference type="EMBL" id="BDQG01000001">
    <property type="protein sequence ID" value="GAW67156.1"/>
    <property type="molecule type" value="Genomic_DNA"/>
</dbReference>
<feature type="transmembrane region" description="Helical" evidence="6">
    <location>
        <begin position="314"/>
        <end position="333"/>
    </location>
</feature>
<dbReference type="Pfam" id="PF13567">
    <property type="entry name" value="DUF4131"/>
    <property type="match status" value="1"/>
</dbReference>
<keyword evidence="4 6" id="KW-1133">Transmembrane helix</keyword>
<feature type="transmembrane region" description="Helical" evidence="6">
    <location>
        <begin position="493"/>
        <end position="516"/>
    </location>
</feature>
<sequence>MVSADLADALPPPWTLSALLAVTLSACFVRNRFPFQLSLSLLFFVWGALSLSPFLRPVDHLVAVAGDEPALVEGVVDQRPEGTVTGGAKLYLQVERLWIGSGETAAHGRLLVYVREGRVPFCSGDRVVFRSRIRQPRDFGLPGEVEQARRLAYQGIFATGFVLEASEIVLLRSGAGLAHRVDRLAASLGRFIAKEVPGSEGGVLKALLLGDKGDVPEQLQDAYARSGVNHILSISGFHVGIVFLALFHLMYFAARRSETLALRLNLKQLLPLSVLPVLLFYLLLSGAAPATLRSVLMICAVVAALHLRRELDPINTVMLAACAILFVSPQTFFEGSFQLSFLAIWGLAVLAPPLTGRFAGVPALLRWLLLLSVASLAAVLATLVPVAYYFQRVSLIGLVANLLVVPLMGYGAVVAGFASLCLSHIYEPAAQALLQFAALLVRVSDRVIEYLSQAPVLTGYVPGKLDLLLACLALCAVTFPRSRMKRLAALSPLLLALVWRAVPSGATGSGLMHLYFLSVGQGDATLAHLPDGKWMLVDGGGNANDTSARVGPRLLLPALRALGVRRIDYLVLTHEHPDHLQGVSYLAARFEVGEFWESALPSNGHDYRQLKWILAARGVPVRRLDGGGSAFRAGGAVVHPLWPLAAGQPVSDDANDSSLVFRLSHGGASVLLTGDLRENGERALLARGTLSPCSLLKVAHHGSRHSTCEEFLAALSPKDAVISSGYANVFRLPAPSAISRLQRHGVRVYRTDQEGTIEAVMAPDGKVTVSAPWGHFN</sequence>
<feature type="transmembrane region" description="Helical" evidence="6">
    <location>
        <begin position="266"/>
        <end position="284"/>
    </location>
</feature>
<dbReference type="PANTHER" id="PTHR30619:SF1">
    <property type="entry name" value="RECOMBINATION PROTEIN 2"/>
    <property type="match status" value="1"/>
</dbReference>
<accession>A0ABQ0MLW2</accession>
<evidence type="ECO:0000313" key="9">
    <source>
        <dbReference type="Proteomes" id="UP000194153"/>
    </source>
</evidence>
<dbReference type="NCBIfam" id="TIGR00361">
    <property type="entry name" value="ComEC_Rec2"/>
    <property type="match status" value="1"/>
</dbReference>
<gene>
    <name evidence="8" type="ORF">GPEL0_01r2842</name>
</gene>
<dbReference type="SMART" id="SM00849">
    <property type="entry name" value="Lactamase_B"/>
    <property type="match status" value="1"/>
</dbReference>
<evidence type="ECO:0000256" key="6">
    <source>
        <dbReference type="SAM" id="Phobius"/>
    </source>
</evidence>
<dbReference type="CDD" id="cd07731">
    <property type="entry name" value="ComA-like_MBL-fold"/>
    <property type="match status" value="1"/>
</dbReference>
<dbReference type="InterPro" id="IPR035681">
    <property type="entry name" value="ComA-like_MBL"/>
</dbReference>
<comment type="caution">
    <text evidence="8">The sequence shown here is derived from an EMBL/GenBank/DDBJ whole genome shotgun (WGS) entry which is preliminary data.</text>
</comment>
<evidence type="ECO:0000256" key="2">
    <source>
        <dbReference type="ARBA" id="ARBA00022475"/>
    </source>
</evidence>
<feature type="domain" description="Metallo-beta-lactamase" evidence="7">
    <location>
        <begin position="521"/>
        <end position="726"/>
    </location>
</feature>
<dbReference type="InterPro" id="IPR004477">
    <property type="entry name" value="ComEC_N"/>
</dbReference>
<organism evidence="8 9">
    <name type="scientific">Geoanaerobacter pelophilus</name>
    <dbReference type="NCBI Taxonomy" id="60036"/>
    <lineage>
        <taxon>Bacteria</taxon>
        <taxon>Pseudomonadati</taxon>
        <taxon>Thermodesulfobacteriota</taxon>
        <taxon>Desulfuromonadia</taxon>
        <taxon>Geobacterales</taxon>
        <taxon>Geobacteraceae</taxon>
        <taxon>Geoanaerobacter</taxon>
    </lineage>
</organism>
<evidence type="ECO:0000259" key="7">
    <source>
        <dbReference type="SMART" id="SM00849"/>
    </source>
</evidence>
<feature type="transmembrane region" description="Helical" evidence="6">
    <location>
        <begin position="367"/>
        <end position="390"/>
    </location>
</feature>
<dbReference type="Pfam" id="PF00753">
    <property type="entry name" value="Lactamase_B"/>
    <property type="match status" value="1"/>
</dbReference>